<dbReference type="InterPro" id="IPR014717">
    <property type="entry name" value="Transl_elong_EF1B/ribsomal_bS6"/>
</dbReference>
<dbReference type="EMBL" id="FAXC01000467">
    <property type="protein sequence ID" value="CUV10697.1"/>
    <property type="molecule type" value="Genomic_DNA"/>
</dbReference>
<evidence type="ECO:0000256" key="1">
    <source>
        <dbReference type="SAM" id="Phobius"/>
    </source>
</evidence>
<accession>A0A170QDQ1</accession>
<reference evidence="2" key="1">
    <citation type="submission" date="2015-10" db="EMBL/GenBank/DDBJ databases">
        <authorList>
            <person name="Gilbert D.G."/>
        </authorList>
    </citation>
    <scope>NUCLEOTIDE SEQUENCE</scope>
</reference>
<organism evidence="2">
    <name type="scientific">hydrothermal vent metagenome</name>
    <dbReference type="NCBI Taxonomy" id="652676"/>
    <lineage>
        <taxon>unclassified sequences</taxon>
        <taxon>metagenomes</taxon>
        <taxon>ecological metagenomes</taxon>
    </lineage>
</organism>
<protein>
    <submittedName>
        <fullName evidence="2">Uncharacterized protein</fullName>
    </submittedName>
</protein>
<feature type="transmembrane region" description="Helical" evidence="1">
    <location>
        <begin position="7"/>
        <end position="27"/>
    </location>
</feature>
<keyword evidence="1" id="KW-0812">Transmembrane</keyword>
<name>A0A170QDQ1_9ZZZZ</name>
<keyword evidence="1" id="KW-1133">Transmembrane helix</keyword>
<gene>
    <name evidence="2" type="ORF">MGWOODY_Mmi1539</name>
</gene>
<keyword evidence="1" id="KW-0472">Membrane</keyword>
<sequence>MSALSPRIRFFVIVGISVFVIAGFSWYNYDILSEIKDAKGVINGLDRELGVQDRVRQNIVDTQTRREILISGLDSNVIHSSQDHELAAAKMRDLAKEHDVVILSLNLRSRDTFPPLNQYTKVKQVPLKRQRIDLRLNGEFLDIGPFFDAVEKQIKSVNLHSYKFSLDQNAARKVIADVVYYTYRMERES</sequence>
<dbReference type="Gene3D" id="3.30.70.60">
    <property type="match status" value="1"/>
</dbReference>
<dbReference type="AlphaFoldDB" id="A0A170QDQ1"/>
<proteinExistence type="predicted"/>
<evidence type="ECO:0000313" key="2">
    <source>
        <dbReference type="EMBL" id="CUV10697.1"/>
    </source>
</evidence>